<reference evidence="6" key="1">
    <citation type="journal article" date="2019" name="Int. J. Syst. Evol. Microbiol.">
        <title>The Global Catalogue of Microorganisms (GCM) 10K type strain sequencing project: providing services to taxonomists for standard genome sequencing and annotation.</title>
        <authorList>
            <consortium name="The Broad Institute Genomics Platform"/>
            <consortium name="The Broad Institute Genome Sequencing Center for Infectious Disease"/>
            <person name="Wu L."/>
            <person name="Ma J."/>
        </authorList>
    </citation>
    <scope>NUCLEOTIDE SEQUENCE [LARGE SCALE GENOMIC DNA]</scope>
    <source>
        <strain evidence="6">NBRC 103632</strain>
    </source>
</reference>
<feature type="domain" description="Ketoreductase" evidence="4">
    <location>
        <begin position="4"/>
        <end position="143"/>
    </location>
</feature>
<dbReference type="PRINTS" id="PR00080">
    <property type="entry name" value="SDRFAMILY"/>
</dbReference>
<evidence type="ECO:0000313" key="5">
    <source>
        <dbReference type="EMBL" id="MFC4595818.1"/>
    </source>
</evidence>
<evidence type="ECO:0000256" key="2">
    <source>
        <dbReference type="ARBA" id="ARBA00023002"/>
    </source>
</evidence>
<organism evidence="5 6">
    <name type="scientific">Sphingobium tyrosinilyticum</name>
    <dbReference type="NCBI Taxonomy" id="2715436"/>
    <lineage>
        <taxon>Bacteria</taxon>
        <taxon>Pseudomonadati</taxon>
        <taxon>Pseudomonadota</taxon>
        <taxon>Alphaproteobacteria</taxon>
        <taxon>Sphingomonadales</taxon>
        <taxon>Sphingomonadaceae</taxon>
        <taxon>Sphingobium</taxon>
    </lineage>
</organism>
<dbReference type="GO" id="GO:0016491">
    <property type="term" value="F:oxidoreductase activity"/>
    <property type="evidence" value="ECO:0007669"/>
    <property type="project" value="UniProtKB-KW"/>
</dbReference>
<dbReference type="InterPro" id="IPR036291">
    <property type="entry name" value="NAD(P)-bd_dom_sf"/>
</dbReference>
<dbReference type="InterPro" id="IPR002347">
    <property type="entry name" value="SDR_fam"/>
</dbReference>
<dbReference type="Pfam" id="PF00106">
    <property type="entry name" value="adh_short"/>
    <property type="match status" value="1"/>
</dbReference>
<comment type="similarity">
    <text evidence="1 3">Belongs to the short-chain dehydrogenases/reductases (SDR) family.</text>
</comment>
<dbReference type="PANTHER" id="PTHR43669">
    <property type="entry name" value="5-KETO-D-GLUCONATE 5-REDUCTASE"/>
    <property type="match status" value="1"/>
</dbReference>
<dbReference type="SUPFAM" id="SSF51735">
    <property type="entry name" value="NAD(P)-binding Rossmann-fold domains"/>
    <property type="match status" value="1"/>
</dbReference>
<dbReference type="EMBL" id="JBHSFZ010000058">
    <property type="protein sequence ID" value="MFC4595818.1"/>
    <property type="molecule type" value="Genomic_DNA"/>
</dbReference>
<protein>
    <submittedName>
        <fullName evidence="5">SDR family oxidoreductase</fullName>
        <ecNumber evidence="5">1.-.-.-</ecNumber>
    </submittedName>
</protein>
<evidence type="ECO:0000259" key="4">
    <source>
        <dbReference type="SMART" id="SM00822"/>
    </source>
</evidence>
<sequence length="246" mass="25957">MTGKTIVITGANGGLGRALAQRFAADGDTILLLGRTLSKVQEVAAAIGERASAVQCDVSSPDSVRAAFASIAETHGPIDVLINNAAIFQPFLIEEATDAQILDAVTINLAGPMFTSRSAIPLMRTGGHIVNLSSESVEVPLPHLLAYESTKAGLERLSRGLRDELADRGIRVTVVRAGQMFGPGMSAEMEPEAAGRFFQAAAKMGFDLAARGATQYDSTTQIFRTIIDSPADLHIGTVTYQSRVAQ</sequence>
<keyword evidence="6" id="KW-1185">Reference proteome</keyword>
<gene>
    <name evidence="5" type="ORF">ACFO3E_16780</name>
</gene>
<dbReference type="Gene3D" id="3.40.50.720">
    <property type="entry name" value="NAD(P)-binding Rossmann-like Domain"/>
    <property type="match status" value="1"/>
</dbReference>
<dbReference type="RefSeq" id="WP_380806482.1">
    <property type="nucleotide sequence ID" value="NZ_JBHSFZ010000058.1"/>
</dbReference>
<dbReference type="PRINTS" id="PR00081">
    <property type="entry name" value="GDHRDH"/>
</dbReference>
<evidence type="ECO:0000256" key="3">
    <source>
        <dbReference type="RuleBase" id="RU000363"/>
    </source>
</evidence>
<dbReference type="CDD" id="cd05233">
    <property type="entry name" value="SDR_c"/>
    <property type="match status" value="1"/>
</dbReference>
<dbReference type="EC" id="1.-.-.-" evidence="5"/>
<comment type="caution">
    <text evidence="5">The sequence shown here is derived from an EMBL/GenBank/DDBJ whole genome shotgun (WGS) entry which is preliminary data.</text>
</comment>
<evidence type="ECO:0000256" key="1">
    <source>
        <dbReference type="ARBA" id="ARBA00006484"/>
    </source>
</evidence>
<evidence type="ECO:0000313" key="6">
    <source>
        <dbReference type="Proteomes" id="UP001595957"/>
    </source>
</evidence>
<dbReference type="SMART" id="SM00822">
    <property type="entry name" value="PKS_KR"/>
    <property type="match status" value="1"/>
</dbReference>
<accession>A0ABV9F1Y6</accession>
<proteinExistence type="inferred from homology"/>
<dbReference type="Proteomes" id="UP001595957">
    <property type="component" value="Unassembled WGS sequence"/>
</dbReference>
<keyword evidence="2 5" id="KW-0560">Oxidoreductase</keyword>
<dbReference type="InterPro" id="IPR057326">
    <property type="entry name" value="KR_dom"/>
</dbReference>
<name>A0ABV9F1Y6_9SPHN</name>
<dbReference type="PANTHER" id="PTHR43669:SF3">
    <property type="entry name" value="ALCOHOL DEHYDROGENASE, PUTATIVE (AFU_ORTHOLOGUE AFUA_3G03445)-RELATED"/>
    <property type="match status" value="1"/>
</dbReference>